<dbReference type="PROSITE" id="PS50166">
    <property type="entry name" value="IMPORTIN_B_NT"/>
    <property type="match status" value="1"/>
</dbReference>
<proteinExistence type="inferred from homology"/>
<evidence type="ECO:0000259" key="8">
    <source>
        <dbReference type="PROSITE" id="PS50166"/>
    </source>
</evidence>
<keyword evidence="6" id="KW-0653">Protein transport</keyword>
<keyword evidence="4" id="KW-0963">Cytoplasm</keyword>
<dbReference type="Pfam" id="PF03810">
    <property type="entry name" value="IBN_N"/>
    <property type="match status" value="1"/>
</dbReference>
<dbReference type="InterPro" id="IPR040122">
    <property type="entry name" value="Importin_beta"/>
</dbReference>
<dbReference type="InterPro" id="IPR001494">
    <property type="entry name" value="Importin-beta_N"/>
</dbReference>
<keyword evidence="3" id="KW-0813">Transport</keyword>
<dbReference type="InterPro" id="IPR011989">
    <property type="entry name" value="ARM-like"/>
</dbReference>
<gene>
    <name evidence="9" type="ORF">HJC23_000045</name>
</gene>
<dbReference type="GO" id="GO:0005737">
    <property type="term" value="C:cytoplasm"/>
    <property type="evidence" value="ECO:0007669"/>
    <property type="project" value="UniProtKB-SubCell"/>
</dbReference>
<dbReference type="Proteomes" id="UP001516023">
    <property type="component" value="Unassembled WGS sequence"/>
</dbReference>
<keyword evidence="10" id="KW-1185">Reference proteome</keyword>
<evidence type="ECO:0000256" key="2">
    <source>
        <dbReference type="ARBA" id="ARBA00010907"/>
    </source>
</evidence>
<name>A0ABD3NVS3_9STRA</name>
<dbReference type="GO" id="GO:0005634">
    <property type="term" value="C:nucleus"/>
    <property type="evidence" value="ECO:0007669"/>
    <property type="project" value="UniProtKB-SubCell"/>
</dbReference>
<keyword evidence="5" id="KW-0677">Repeat</keyword>
<evidence type="ECO:0000313" key="10">
    <source>
        <dbReference type="Proteomes" id="UP001516023"/>
    </source>
</evidence>
<protein>
    <recommendedName>
        <fullName evidence="8">Importin N-terminal domain-containing protein</fullName>
    </recommendedName>
</protein>
<evidence type="ECO:0000256" key="7">
    <source>
        <dbReference type="ARBA" id="ARBA00022990"/>
    </source>
</evidence>
<dbReference type="GO" id="GO:0015031">
    <property type="term" value="P:protein transport"/>
    <property type="evidence" value="ECO:0007669"/>
    <property type="project" value="UniProtKB-KW"/>
</dbReference>
<comment type="subcellular location">
    <subcellularLocation>
        <location evidence="1">Cytoplasm</location>
    </subcellularLocation>
</comment>
<dbReference type="InterPro" id="IPR058584">
    <property type="entry name" value="IMB1_TNPO1-like_TPR"/>
</dbReference>
<dbReference type="Gene3D" id="1.25.10.10">
    <property type="entry name" value="Leucine-rich Repeat Variant"/>
    <property type="match status" value="1"/>
</dbReference>
<dbReference type="AlphaFoldDB" id="A0ABD3NVS3"/>
<reference evidence="9 10" key="1">
    <citation type="journal article" date="2020" name="G3 (Bethesda)">
        <title>Improved Reference Genome for Cyclotella cryptica CCMP332, a Model for Cell Wall Morphogenesis, Salinity Adaptation, and Lipid Production in Diatoms (Bacillariophyta).</title>
        <authorList>
            <person name="Roberts W.R."/>
            <person name="Downey K.M."/>
            <person name="Ruck E.C."/>
            <person name="Traller J.C."/>
            <person name="Alverson A.J."/>
        </authorList>
    </citation>
    <scope>NUCLEOTIDE SEQUENCE [LARGE SCALE GENOMIC DNA]</scope>
    <source>
        <strain evidence="9 10">CCMP332</strain>
    </source>
</reference>
<dbReference type="InterPro" id="IPR000357">
    <property type="entry name" value="HEAT"/>
</dbReference>
<feature type="domain" description="Importin N-terminal" evidence="8">
    <location>
        <begin position="24"/>
        <end position="104"/>
    </location>
</feature>
<comment type="similarity">
    <text evidence="2">Belongs to the importin beta family. Importin beta-1 subfamily.</text>
</comment>
<dbReference type="Pfam" id="PF25574">
    <property type="entry name" value="TPR_IMB1"/>
    <property type="match status" value="1"/>
</dbReference>
<evidence type="ECO:0000256" key="6">
    <source>
        <dbReference type="ARBA" id="ARBA00022927"/>
    </source>
</evidence>
<dbReference type="SMART" id="SM00913">
    <property type="entry name" value="IBN_N"/>
    <property type="match status" value="1"/>
</dbReference>
<evidence type="ECO:0000256" key="4">
    <source>
        <dbReference type="ARBA" id="ARBA00022490"/>
    </source>
</evidence>
<sequence>MSAPDLTTTLLSCQSPDPTIRQAAEAALSSAEQSNLADFFLALAAELSTEGKDVTVRQLAGLHFKNLLVAKDDALQSEKHDRWKALPVEQRAAIKSTAIGAMRSPVAVARHTAAQACAEIATIELPYKEWPEFLSILMENVTSPSSDDGVKISSLECLGFTCERIAVVSDIPEIAPDITDLMLTTIVDGIRPDRPDAIRLAAAQALRNSLAFTRKNMENENERNMIMKTICEATQSPDARVRAAAYECIVQIAFQYYDKLQSYMQTLFQLTFATIRNDEESVALQAIEFWSTLCEEEMELIELANECAEMGREVPPESVCVGYVKAALEHLCPLLTETLMKQDEDLAVDDDVWNLSMSGASCLTLVAATVLDDVVPVIMPFVQQNIQSENWRNREAATMAFSSILDGPSDESIGTYVNQAVPVLLSALSDSNDLVKDTTAWTIGKICDLHVRAIPADTFPTLVNGLASKLLTESPRVSSQACFGIHNLAAAFKNDEAAEKTGTNLLSQYMPTLLQTLLQVVDREDAVESNLRIGAFEAMSVLIQNSAPDVLNVLMQLLPAINDRLGQSFNMPCLTNEDKEQKEGIQGLLCGLIQVIAIKTTKEAILPFCDSIMTNFLQVLQTKNATCHEEALSATSAIATILEGDFVKYMTALQPFLMAGLRNFEAYQVCTCAVGLVGDISRSIENNIQPFCDEIMSALIEALQNASLHRSVKPPVLSCFGDIALAIGAAYEPYLQLSLMMLLQAAQTRAPDDDEELIDYVNTLREGILEGYTGIVQGLKDGNRAEVLLPYIEAIMGFLELLASDRRNDYDNEVLSKAVGLIGDIASCLGSQIKNHISKPYIFVLLNEGNGCGDQSIVSTSQWAMGVVQQAMA</sequence>
<organism evidence="9 10">
    <name type="scientific">Cyclotella cryptica</name>
    <dbReference type="NCBI Taxonomy" id="29204"/>
    <lineage>
        <taxon>Eukaryota</taxon>
        <taxon>Sar</taxon>
        <taxon>Stramenopiles</taxon>
        <taxon>Ochrophyta</taxon>
        <taxon>Bacillariophyta</taxon>
        <taxon>Coscinodiscophyceae</taxon>
        <taxon>Thalassiosirophycidae</taxon>
        <taxon>Stephanodiscales</taxon>
        <taxon>Stephanodiscaceae</taxon>
        <taxon>Cyclotella</taxon>
    </lineage>
</organism>
<evidence type="ECO:0000256" key="1">
    <source>
        <dbReference type="ARBA" id="ARBA00004496"/>
    </source>
</evidence>
<dbReference type="InterPro" id="IPR016024">
    <property type="entry name" value="ARM-type_fold"/>
</dbReference>
<dbReference type="SUPFAM" id="SSF48371">
    <property type="entry name" value="ARM repeat"/>
    <property type="match status" value="1"/>
</dbReference>
<dbReference type="Pfam" id="PF02985">
    <property type="entry name" value="HEAT"/>
    <property type="match status" value="1"/>
</dbReference>
<comment type="caution">
    <text evidence="9">The sequence shown here is derived from an EMBL/GenBank/DDBJ whole genome shotgun (WGS) entry which is preliminary data.</text>
</comment>
<accession>A0ABD3NVS3</accession>
<dbReference type="EMBL" id="JABMIG020000387">
    <property type="protein sequence ID" value="KAL3779486.1"/>
    <property type="molecule type" value="Genomic_DNA"/>
</dbReference>
<evidence type="ECO:0000256" key="3">
    <source>
        <dbReference type="ARBA" id="ARBA00022448"/>
    </source>
</evidence>
<dbReference type="FunFam" id="1.25.10.10:FF:000027">
    <property type="entry name" value="Importin subunit beta-1"/>
    <property type="match status" value="1"/>
</dbReference>
<dbReference type="Pfam" id="PF13513">
    <property type="entry name" value="HEAT_EZ"/>
    <property type="match status" value="1"/>
</dbReference>
<keyword evidence="7" id="KW-0007">Acetylation</keyword>
<evidence type="ECO:0000313" key="9">
    <source>
        <dbReference type="EMBL" id="KAL3779486.1"/>
    </source>
</evidence>
<dbReference type="PANTHER" id="PTHR10527">
    <property type="entry name" value="IMPORTIN BETA"/>
    <property type="match status" value="1"/>
</dbReference>
<evidence type="ECO:0000256" key="5">
    <source>
        <dbReference type="ARBA" id="ARBA00022737"/>
    </source>
</evidence>